<sequence length="96" mass="11088">MLNHRKAASSFPPWAAFHAPGHLFAGIPLSPNDSSERDPQRMVQITFVQETEVTFLFHRREKPLFPPLEIPNRMFKWNRFVTNRGGGEVCVAKIVW</sequence>
<evidence type="ECO:0000313" key="2">
    <source>
        <dbReference type="Proteomes" id="UP000886998"/>
    </source>
</evidence>
<dbReference type="EMBL" id="BMAV01017721">
    <property type="protein sequence ID" value="GFY69605.1"/>
    <property type="molecule type" value="Genomic_DNA"/>
</dbReference>
<keyword evidence="2" id="KW-1185">Reference proteome</keyword>
<evidence type="ECO:0000313" key="1">
    <source>
        <dbReference type="EMBL" id="GFY69605.1"/>
    </source>
</evidence>
<accession>A0A8X7CL31</accession>
<gene>
    <name evidence="1" type="ORF">TNIN_328531</name>
</gene>
<proteinExistence type="predicted"/>
<name>A0A8X7CL31_9ARAC</name>
<dbReference type="AlphaFoldDB" id="A0A8X7CL31"/>
<protein>
    <submittedName>
        <fullName evidence="1">Uncharacterized protein</fullName>
    </submittedName>
</protein>
<comment type="caution">
    <text evidence="1">The sequence shown here is derived from an EMBL/GenBank/DDBJ whole genome shotgun (WGS) entry which is preliminary data.</text>
</comment>
<organism evidence="1 2">
    <name type="scientific">Trichonephila inaurata madagascariensis</name>
    <dbReference type="NCBI Taxonomy" id="2747483"/>
    <lineage>
        <taxon>Eukaryota</taxon>
        <taxon>Metazoa</taxon>
        <taxon>Ecdysozoa</taxon>
        <taxon>Arthropoda</taxon>
        <taxon>Chelicerata</taxon>
        <taxon>Arachnida</taxon>
        <taxon>Araneae</taxon>
        <taxon>Araneomorphae</taxon>
        <taxon>Entelegynae</taxon>
        <taxon>Araneoidea</taxon>
        <taxon>Nephilidae</taxon>
        <taxon>Trichonephila</taxon>
        <taxon>Trichonephila inaurata</taxon>
    </lineage>
</organism>
<dbReference type="Proteomes" id="UP000886998">
    <property type="component" value="Unassembled WGS sequence"/>
</dbReference>
<reference evidence="1" key="1">
    <citation type="submission" date="2020-08" db="EMBL/GenBank/DDBJ databases">
        <title>Multicomponent nature underlies the extraordinary mechanical properties of spider dragline silk.</title>
        <authorList>
            <person name="Kono N."/>
            <person name="Nakamura H."/>
            <person name="Mori M."/>
            <person name="Yoshida Y."/>
            <person name="Ohtoshi R."/>
            <person name="Malay A.D."/>
            <person name="Moran D.A.P."/>
            <person name="Tomita M."/>
            <person name="Numata K."/>
            <person name="Arakawa K."/>
        </authorList>
    </citation>
    <scope>NUCLEOTIDE SEQUENCE</scope>
</reference>